<dbReference type="Gene3D" id="3.10.129.10">
    <property type="entry name" value="Hotdog Thioesterase"/>
    <property type="match status" value="1"/>
</dbReference>
<name>A0A3A3GKU1_PANTH</name>
<dbReference type="InterPro" id="IPR013114">
    <property type="entry name" value="FabA_FabZ"/>
</dbReference>
<dbReference type="EMBL" id="QYZD01000013">
    <property type="protein sequence ID" value="RJG22979.1"/>
    <property type="molecule type" value="Genomic_DNA"/>
</dbReference>
<evidence type="ECO:0000313" key="2">
    <source>
        <dbReference type="Proteomes" id="UP000266177"/>
    </source>
</evidence>
<dbReference type="OrthoDB" id="9772788at2"/>
<reference evidence="1 2" key="1">
    <citation type="submission" date="2018-09" db="EMBL/GenBank/DDBJ databases">
        <title>Paenibacillus SK2017-BO5.</title>
        <authorList>
            <person name="Piskunova J.V."/>
            <person name="Dubiley S.A."/>
            <person name="Severinov K.V."/>
        </authorList>
    </citation>
    <scope>NUCLEOTIDE SEQUENCE [LARGE SCALE GENOMIC DNA]</scope>
    <source>
        <strain evidence="1 2">BO5</strain>
    </source>
</reference>
<protein>
    <submittedName>
        <fullName evidence="1">Beta-hydroxyacyl-ACP dehydratase</fullName>
    </submittedName>
</protein>
<dbReference type="InterPro" id="IPR029069">
    <property type="entry name" value="HotDog_dom_sf"/>
</dbReference>
<sequence length="142" mass="15208">MIDNRNGLMDRLPHRYPFLMVDSITGIQAGQWAKGTKKVTGTEWYFAGEAAEQTMPHTIIVEALAQLGALAAMGQGGKLGFLSSIKGAEFCGHASPGDCLDLEYTLIKARRGFVVGSGKAAVEGKVIVSVDEIMVYMENGNI</sequence>
<proteinExistence type="predicted"/>
<gene>
    <name evidence="1" type="ORF">DQX05_15670</name>
</gene>
<dbReference type="Proteomes" id="UP000266177">
    <property type="component" value="Unassembled WGS sequence"/>
</dbReference>
<dbReference type="SUPFAM" id="SSF54637">
    <property type="entry name" value="Thioesterase/thiol ester dehydrase-isomerase"/>
    <property type="match status" value="1"/>
</dbReference>
<evidence type="ECO:0000313" key="1">
    <source>
        <dbReference type="EMBL" id="RJG22979.1"/>
    </source>
</evidence>
<dbReference type="AlphaFoldDB" id="A0A3A3GKU1"/>
<accession>A0A3A3GKU1</accession>
<comment type="caution">
    <text evidence="1">The sequence shown here is derived from an EMBL/GenBank/DDBJ whole genome shotgun (WGS) entry which is preliminary data.</text>
</comment>
<organism evidence="1 2">
    <name type="scientific">Paenibacillus thiaminolyticus</name>
    <name type="common">Bacillus thiaminolyticus</name>
    <dbReference type="NCBI Taxonomy" id="49283"/>
    <lineage>
        <taxon>Bacteria</taxon>
        <taxon>Bacillati</taxon>
        <taxon>Bacillota</taxon>
        <taxon>Bacilli</taxon>
        <taxon>Bacillales</taxon>
        <taxon>Paenibacillaceae</taxon>
        <taxon>Paenibacillus</taxon>
    </lineage>
</organism>
<dbReference type="RefSeq" id="WP_119794498.1">
    <property type="nucleotide sequence ID" value="NZ_QYZD01000013.1"/>
</dbReference>
<dbReference type="PANTHER" id="PTHR30272:SF3">
    <property type="entry name" value="(3R)-HYDROXYMYRISTOYL-[ACYL CARRIER PROTEIN] DEHYDRATASE"/>
    <property type="match status" value="1"/>
</dbReference>
<dbReference type="PANTHER" id="PTHR30272">
    <property type="entry name" value="3-HYDROXYACYL-[ACYL-CARRIER-PROTEIN] DEHYDRATASE"/>
    <property type="match status" value="1"/>
</dbReference>
<dbReference type="Pfam" id="PF07977">
    <property type="entry name" value="FabA"/>
    <property type="match status" value="1"/>
</dbReference>